<sequence length="255" mass="28870">MIDIHSHILPGIDDGAQTLEESLAMANAAVKEGITHLYATPHHRNGRYENDRCSILHEVDILNGELTTRNIPLQIIAGQEIRMNKEMISDLDRGILIPLHQKLKYLLVELPSSSVPSYAAEILFELSLRNYQPIIVHPERNSEMIENPDLLYDLVVTGALTQVTASSVVGNFGKKISQFSNDLIKANMVHFIASDAHNINSRGFHLSRAYEMIQKQHGTDTRYYLQENAEHVLRGESIYVPQPLHIRKKKFLGIF</sequence>
<dbReference type="EMBL" id="JAFHKR010000038">
    <property type="protein sequence ID" value="MBN3553997.1"/>
    <property type="molecule type" value="Genomic_DNA"/>
</dbReference>
<keyword evidence="7" id="KW-1185">Reference proteome</keyword>
<protein>
    <recommendedName>
        <fullName evidence="5">Tyrosine-protein phosphatase</fullName>
        <ecNumber evidence="5">3.1.3.48</ecNumber>
    </recommendedName>
</protein>
<reference evidence="6 7" key="1">
    <citation type="submission" date="2021-01" db="EMBL/GenBank/DDBJ databases">
        <title>Genome Sequencing of Type Strains.</title>
        <authorList>
            <person name="Lemaire J.F."/>
            <person name="Inderbitzin P."/>
            <person name="Collins S.B."/>
            <person name="Wespe N."/>
            <person name="Knight-Connoni V."/>
        </authorList>
    </citation>
    <scope>NUCLEOTIDE SEQUENCE [LARGE SCALE GENOMIC DNA]</scope>
    <source>
        <strain evidence="6 7">DSM 23009</strain>
    </source>
</reference>
<comment type="catalytic activity">
    <reaction evidence="4 5">
        <text>O-phospho-L-tyrosyl-[protein] + H2O = L-tyrosyl-[protein] + phosphate</text>
        <dbReference type="Rhea" id="RHEA:10684"/>
        <dbReference type="Rhea" id="RHEA-COMP:10136"/>
        <dbReference type="Rhea" id="RHEA-COMP:20101"/>
        <dbReference type="ChEBI" id="CHEBI:15377"/>
        <dbReference type="ChEBI" id="CHEBI:43474"/>
        <dbReference type="ChEBI" id="CHEBI:46858"/>
        <dbReference type="ChEBI" id="CHEBI:61978"/>
        <dbReference type="EC" id="3.1.3.48"/>
    </reaction>
</comment>
<dbReference type="Gene3D" id="3.20.20.140">
    <property type="entry name" value="Metal-dependent hydrolases"/>
    <property type="match status" value="1"/>
</dbReference>
<evidence type="ECO:0000256" key="1">
    <source>
        <dbReference type="ARBA" id="ARBA00005750"/>
    </source>
</evidence>
<dbReference type="PANTHER" id="PTHR39181">
    <property type="entry name" value="TYROSINE-PROTEIN PHOSPHATASE YWQE"/>
    <property type="match status" value="1"/>
</dbReference>
<dbReference type="InterPro" id="IPR016667">
    <property type="entry name" value="Caps_polysacc_synth_CpsB/CapC"/>
</dbReference>
<evidence type="ECO:0000313" key="6">
    <source>
        <dbReference type="EMBL" id="MBN3553997.1"/>
    </source>
</evidence>
<comment type="caution">
    <text evidence="6">The sequence shown here is derived from an EMBL/GenBank/DDBJ whole genome shotgun (WGS) entry which is preliminary data.</text>
</comment>
<dbReference type="Pfam" id="PF19567">
    <property type="entry name" value="CpsB_CapC"/>
    <property type="match status" value="1"/>
</dbReference>
<dbReference type="InterPro" id="IPR016195">
    <property type="entry name" value="Pol/histidinol_Pase-like"/>
</dbReference>
<gene>
    <name evidence="6" type="ORF">JYA63_06960</name>
</gene>
<organism evidence="6 7">
    <name type="scientific">Fictibacillus nanhaiensis</name>
    <dbReference type="NCBI Taxonomy" id="742169"/>
    <lineage>
        <taxon>Bacteria</taxon>
        <taxon>Bacillati</taxon>
        <taxon>Bacillota</taxon>
        <taxon>Bacilli</taxon>
        <taxon>Bacillales</taxon>
        <taxon>Fictibacillaceae</taxon>
        <taxon>Fictibacillus</taxon>
    </lineage>
</organism>
<proteinExistence type="inferred from homology"/>
<dbReference type="Proteomes" id="UP001296923">
    <property type="component" value="Unassembled WGS sequence"/>
</dbReference>
<dbReference type="RefSeq" id="WP_205725060.1">
    <property type="nucleotide sequence ID" value="NZ_JAFHKR010000038.1"/>
</dbReference>
<evidence type="ECO:0000256" key="4">
    <source>
        <dbReference type="ARBA" id="ARBA00051722"/>
    </source>
</evidence>
<name>A0ABS2ZNA2_9BACL</name>
<evidence type="ECO:0000256" key="2">
    <source>
        <dbReference type="ARBA" id="ARBA00022801"/>
    </source>
</evidence>
<dbReference type="EC" id="3.1.3.48" evidence="5"/>
<comment type="similarity">
    <text evidence="1 5">Belongs to the metallo-dependent hydrolases superfamily. CpsB/CapC family.</text>
</comment>
<evidence type="ECO:0000256" key="3">
    <source>
        <dbReference type="ARBA" id="ARBA00022912"/>
    </source>
</evidence>
<evidence type="ECO:0000313" key="7">
    <source>
        <dbReference type="Proteomes" id="UP001296923"/>
    </source>
</evidence>
<keyword evidence="2 5" id="KW-0378">Hydrolase</keyword>
<dbReference type="PANTHER" id="PTHR39181:SF1">
    <property type="entry name" value="TYROSINE-PROTEIN PHOSPHATASE YWQE"/>
    <property type="match status" value="1"/>
</dbReference>
<keyword evidence="3 5" id="KW-0904">Protein phosphatase</keyword>
<evidence type="ECO:0000256" key="5">
    <source>
        <dbReference type="PIRNR" id="PIRNR016557"/>
    </source>
</evidence>
<dbReference type="PIRSF" id="PIRSF016557">
    <property type="entry name" value="Caps_synth_CpsB"/>
    <property type="match status" value="1"/>
</dbReference>
<dbReference type="SUPFAM" id="SSF89550">
    <property type="entry name" value="PHP domain-like"/>
    <property type="match status" value="1"/>
</dbReference>
<accession>A0ABS2ZNA2</accession>